<dbReference type="Proteomes" id="UP000053433">
    <property type="component" value="Unassembled WGS sequence"/>
</dbReference>
<dbReference type="InterPro" id="IPR004604">
    <property type="entry name" value="DNA_recomb/repair_RecN"/>
</dbReference>
<evidence type="ECO:0000313" key="11">
    <source>
        <dbReference type="EMBL" id="KJF41367.1"/>
    </source>
</evidence>
<keyword evidence="5 9" id="KW-0227">DNA damage</keyword>
<evidence type="ECO:0000256" key="5">
    <source>
        <dbReference type="ARBA" id="ARBA00022763"/>
    </source>
</evidence>
<evidence type="ECO:0000256" key="6">
    <source>
        <dbReference type="ARBA" id="ARBA00022840"/>
    </source>
</evidence>
<dbReference type="GO" id="GO:0006281">
    <property type="term" value="P:DNA repair"/>
    <property type="evidence" value="ECO:0007669"/>
    <property type="project" value="UniProtKB-KW"/>
</dbReference>
<dbReference type="GO" id="GO:0009432">
    <property type="term" value="P:SOS response"/>
    <property type="evidence" value="ECO:0007669"/>
    <property type="project" value="TreeGrafter"/>
</dbReference>
<evidence type="ECO:0000313" key="13">
    <source>
        <dbReference type="EMBL" id="MTS26004.1"/>
    </source>
</evidence>
<dbReference type="PANTHER" id="PTHR11059:SF0">
    <property type="entry name" value="DNA REPAIR PROTEIN RECN"/>
    <property type="match status" value="1"/>
</dbReference>
<reference evidence="12 15" key="2">
    <citation type="submission" date="2015-10" db="EMBL/GenBank/DDBJ databases">
        <title>A novel member of the family Ruminococcaceae isolated from human faeces.</title>
        <authorList>
            <person name="Shkoporov A.N."/>
            <person name="Chaplin A.V."/>
            <person name="Motuzova O.V."/>
            <person name="Kafarskaia L.I."/>
            <person name="Efimov B.A."/>
        </authorList>
    </citation>
    <scope>NUCLEOTIDE SEQUENCE [LARGE SCALE GENOMIC DNA]</scope>
    <source>
        <strain evidence="12 15">668</strain>
    </source>
</reference>
<dbReference type="InterPro" id="IPR027417">
    <property type="entry name" value="P-loop_NTPase"/>
</dbReference>
<dbReference type="EMBL" id="JXXK01000001">
    <property type="protein sequence ID" value="KJF41367.1"/>
    <property type="molecule type" value="Genomic_DNA"/>
</dbReference>
<evidence type="ECO:0000256" key="3">
    <source>
        <dbReference type="ARBA" id="ARBA00021315"/>
    </source>
</evidence>
<evidence type="ECO:0000256" key="2">
    <source>
        <dbReference type="ARBA" id="ARBA00009441"/>
    </source>
</evidence>
<evidence type="ECO:0000313" key="16">
    <source>
        <dbReference type="Proteomes" id="UP000472755"/>
    </source>
</evidence>
<keyword evidence="4" id="KW-0547">Nucleotide-binding</keyword>
<dbReference type="Gene3D" id="3.40.50.300">
    <property type="entry name" value="P-loop containing nucleotide triphosphate hydrolases"/>
    <property type="match status" value="2"/>
</dbReference>
<dbReference type="AlphaFoldDB" id="A0A0D8J387"/>
<dbReference type="Pfam" id="PF02463">
    <property type="entry name" value="SMC_N"/>
    <property type="match status" value="1"/>
</dbReference>
<name>A0A0D8J387_9FIRM</name>
<protein>
    <recommendedName>
        <fullName evidence="3 9">DNA repair protein RecN</fullName>
    </recommendedName>
    <alternativeName>
        <fullName evidence="8 9">Recombination protein N</fullName>
    </alternativeName>
</protein>
<dbReference type="EMBL" id="WMZU01000001">
    <property type="protein sequence ID" value="MTS26004.1"/>
    <property type="molecule type" value="Genomic_DNA"/>
</dbReference>
<dbReference type="SUPFAM" id="SSF52540">
    <property type="entry name" value="P-loop containing nucleoside triphosphate hydrolases"/>
    <property type="match status" value="1"/>
</dbReference>
<reference evidence="11" key="1">
    <citation type="submission" date="2015-02" db="EMBL/GenBank/DDBJ databases">
        <title>A novel member of the family Ruminococcaceae isolated from human feces.</title>
        <authorList>
            <person name="Shkoporov A.N."/>
            <person name="Chaplin A.V."/>
            <person name="Motuzova O.V."/>
            <person name="Kafarskaia L.I."/>
            <person name="Khokhlova E.V."/>
            <person name="Efimov B.A."/>
        </authorList>
    </citation>
    <scope>NUCLEOTIDE SEQUENCE [LARGE SCALE GENOMIC DNA]</scope>
    <source>
        <strain evidence="11">585-1</strain>
    </source>
</reference>
<evidence type="ECO:0000256" key="4">
    <source>
        <dbReference type="ARBA" id="ARBA00022741"/>
    </source>
</evidence>
<evidence type="ECO:0000313" key="15">
    <source>
        <dbReference type="Proteomes" id="UP000053433"/>
    </source>
</evidence>
<evidence type="ECO:0000256" key="7">
    <source>
        <dbReference type="ARBA" id="ARBA00023204"/>
    </source>
</evidence>
<accession>A0A0D8J387</accession>
<sequence length="554" mass="60300">MLCEIKIENVAVIEKAAAVFSDGLNVLSGETGAGKSILIDSINAILGNRTSREIVRSHTPKAMIWATFRGIGAKTRAQLADAGYEAENELLLYREITAEGKSTCRINGMPATASVVRDICSGLINIHGQHDNQSLMNPARHLGILDSFAQNETAHDAYYVVYKELCRVKKEIDALSMDETEKERRIETLRFQIEEIGAAELRPGEEDELLNRRTLIRNAQTVTEQLNIAYAALSGAEDAPGAGEMLGSAATALESISSLSEDFAPLAEQMSGLYYTARDAASDIADILARCEFDPQALDAVEERLDLIYRMKQKYGGDVQDILAYLDAATAELDGIETGAQRLDELYDRQAALYDKAKALADALTQTRLEAFERFNAQITDALRFLNMPGIRFTLSHKKGPLAGSGQDSVEFNISTNPGEEPKPLAKIASGGELSRIMLAVKSALADKDDIGTVIYDEIDTGVSGLAAGRIGEKLKQTAQGRQVICITHTAQIAAQADNHLLIRKNVSEDRTYTEIDALSGEGRVQELARMISGDKITELALANAREMLRMAKA</sequence>
<evidence type="ECO:0000256" key="9">
    <source>
        <dbReference type="PIRNR" id="PIRNR003128"/>
    </source>
</evidence>
<dbReference type="EMBL" id="LMUA01000001">
    <property type="protein sequence ID" value="KUE77789.1"/>
    <property type="molecule type" value="Genomic_DNA"/>
</dbReference>
<dbReference type="GeneID" id="42855147"/>
<comment type="similarity">
    <text evidence="2 9">Belongs to the RecN family.</text>
</comment>
<evidence type="ECO:0000256" key="1">
    <source>
        <dbReference type="ARBA" id="ARBA00003618"/>
    </source>
</evidence>
<dbReference type="PIRSF" id="PIRSF003128">
    <property type="entry name" value="RecN"/>
    <property type="match status" value="1"/>
</dbReference>
<comment type="function">
    <text evidence="1 9">May be involved in recombinational repair of damaged DNA.</text>
</comment>
<evidence type="ECO:0000313" key="14">
    <source>
        <dbReference type="Proteomes" id="UP000032483"/>
    </source>
</evidence>
<evidence type="ECO:0000259" key="10">
    <source>
        <dbReference type="Pfam" id="PF02463"/>
    </source>
</evidence>
<dbReference type="PATRIC" id="fig|1550024.3.peg.148"/>
<dbReference type="GO" id="GO:0006310">
    <property type="term" value="P:DNA recombination"/>
    <property type="evidence" value="ECO:0007669"/>
    <property type="project" value="InterPro"/>
</dbReference>
<accession>A0A0W7TVE6</accession>
<evidence type="ECO:0000313" key="12">
    <source>
        <dbReference type="EMBL" id="KUE77789.1"/>
    </source>
</evidence>
<dbReference type="PANTHER" id="PTHR11059">
    <property type="entry name" value="DNA REPAIR PROTEIN RECN"/>
    <property type="match status" value="1"/>
</dbReference>
<keyword evidence="14" id="KW-1185">Reference proteome</keyword>
<dbReference type="GO" id="GO:0005524">
    <property type="term" value="F:ATP binding"/>
    <property type="evidence" value="ECO:0007669"/>
    <property type="project" value="UniProtKB-KW"/>
</dbReference>
<reference evidence="13 16" key="3">
    <citation type="journal article" date="2019" name="Nat. Med.">
        <title>A library of human gut bacterial isolates paired with longitudinal multiomics data enables mechanistic microbiome research.</title>
        <authorList>
            <person name="Poyet M."/>
            <person name="Groussin M."/>
            <person name="Gibbons S.M."/>
            <person name="Avila-Pacheco J."/>
            <person name="Jiang X."/>
            <person name="Kearney S.M."/>
            <person name="Perrotta A.R."/>
            <person name="Berdy B."/>
            <person name="Zhao S."/>
            <person name="Lieberman T.D."/>
            <person name="Swanson P.K."/>
            <person name="Smith M."/>
            <person name="Roesemann S."/>
            <person name="Alexander J.E."/>
            <person name="Rich S.A."/>
            <person name="Livny J."/>
            <person name="Vlamakis H."/>
            <person name="Clish C."/>
            <person name="Bullock K."/>
            <person name="Deik A."/>
            <person name="Scott J."/>
            <person name="Pierce K.A."/>
            <person name="Xavier R.J."/>
            <person name="Alm E.J."/>
        </authorList>
    </citation>
    <scope>NUCLEOTIDE SEQUENCE [LARGE SCALE GENOMIC DNA]</scope>
    <source>
        <strain evidence="13 16">BIOML-A4</strain>
    </source>
</reference>
<evidence type="ECO:0000256" key="8">
    <source>
        <dbReference type="ARBA" id="ARBA00033408"/>
    </source>
</evidence>
<organism evidence="11 14">
    <name type="scientific">Ruthenibacterium lactatiformans</name>
    <dbReference type="NCBI Taxonomy" id="1550024"/>
    <lineage>
        <taxon>Bacteria</taxon>
        <taxon>Bacillati</taxon>
        <taxon>Bacillota</taxon>
        <taxon>Clostridia</taxon>
        <taxon>Eubacteriales</taxon>
        <taxon>Oscillospiraceae</taxon>
        <taxon>Ruthenibacterium</taxon>
    </lineage>
</organism>
<dbReference type="Proteomes" id="UP000472755">
    <property type="component" value="Unassembled WGS sequence"/>
</dbReference>
<dbReference type="InterPro" id="IPR003395">
    <property type="entry name" value="RecF/RecN/SMC_N"/>
</dbReference>
<gene>
    <name evidence="13" type="primary">recN</name>
    <name evidence="12" type="ORF">ASJ35_00405</name>
    <name evidence="13" type="ORF">GMD59_01730</name>
    <name evidence="11" type="ORF">TQ39_00660</name>
</gene>
<proteinExistence type="inferred from homology"/>
<dbReference type="NCBIfam" id="TIGR00634">
    <property type="entry name" value="recN"/>
    <property type="match status" value="1"/>
</dbReference>
<feature type="domain" description="RecF/RecN/SMC N-terminal" evidence="10">
    <location>
        <begin position="2"/>
        <end position="505"/>
    </location>
</feature>
<dbReference type="FunFam" id="3.40.50.300:FF:000356">
    <property type="entry name" value="DNA repair protein RecN"/>
    <property type="match status" value="1"/>
</dbReference>
<dbReference type="GO" id="GO:0043590">
    <property type="term" value="C:bacterial nucleoid"/>
    <property type="evidence" value="ECO:0007669"/>
    <property type="project" value="TreeGrafter"/>
</dbReference>
<comment type="caution">
    <text evidence="11">The sequence shown here is derived from an EMBL/GenBank/DDBJ whole genome shotgun (WGS) entry which is preliminary data.</text>
</comment>
<dbReference type="CDD" id="cd03241">
    <property type="entry name" value="ABC_RecN"/>
    <property type="match status" value="2"/>
</dbReference>
<dbReference type="Proteomes" id="UP000032483">
    <property type="component" value="Unassembled WGS sequence"/>
</dbReference>
<keyword evidence="7 9" id="KW-0234">DNA repair</keyword>
<keyword evidence="6" id="KW-0067">ATP-binding</keyword>
<dbReference type="RefSeq" id="WP_009325713.1">
    <property type="nucleotide sequence ID" value="NZ_CAUBBA010000001.1"/>
</dbReference>